<feature type="region of interest" description="Disordered" evidence="11">
    <location>
        <begin position="215"/>
        <end position="234"/>
    </location>
</feature>
<reference evidence="12" key="3">
    <citation type="submission" date="2018-07" db="EMBL/GenBank/DDBJ databases">
        <title>WGS assembly of Glycine max.</title>
        <authorList>
            <person name="Schmutz J."/>
            <person name="Cannon S."/>
            <person name="Schlueter J."/>
            <person name="Ma J."/>
            <person name="Mitros T."/>
            <person name="Nelson W."/>
            <person name="Hyten D."/>
            <person name="Song Q."/>
            <person name="Thelen J."/>
            <person name="Cheng J."/>
            <person name="Xu D."/>
            <person name="Hellsten U."/>
            <person name="May G."/>
            <person name="Yu Y."/>
            <person name="Sakurai T."/>
            <person name="Umezawa T."/>
            <person name="Bhattacharyya M."/>
            <person name="Sandhu D."/>
            <person name="Valliyodan B."/>
            <person name="Lindquist E."/>
            <person name="Peto M."/>
            <person name="Grant D."/>
            <person name="Shu S."/>
            <person name="Goodstein D."/>
            <person name="Barry K."/>
            <person name="Futrell-Griggs M."/>
            <person name="Abernathy B."/>
            <person name="Du J."/>
            <person name="Tian Z."/>
            <person name="Zhu L."/>
            <person name="Gill N."/>
            <person name="Joshi T."/>
            <person name="Libault M."/>
            <person name="Sethuraman A."/>
            <person name="Zhang X."/>
            <person name="Shinozaki K."/>
            <person name="Nguyen H."/>
            <person name="Wing R."/>
            <person name="Cregan P."/>
            <person name="Specht J."/>
            <person name="Grimwood J."/>
            <person name="Rokhsar D."/>
            <person name="Stacey G."/>
            <person name="Shoemaker R."/>
            <person name="Jackson S."/>
        </authorList>
    </citation>
    <scope>NUCLEOTIDE SEQUENCE</scope>
    <source>
        <tissue evidence="12">Callus</tissue>
    </source>
</reference>
<keyword evidence="6" id="KW-0547">Nucleotide-binding</keyword>
<proteinExistence type="inferred from homology"/>
<evidence type="ECO:0000256" key="8">
    <source>
        <dbReference type="ARBA" id="ARBA00022840"/>
    </source>
</evidence>
<gene>
    <name evidence="12" type="ORF">GLYMA_18G134400</name>
</gene>
<sequence length="342" mass="40095">MLCMTYMESLFDSTHFHSLHYKQLCVHLTIADEVNEIKVSLIEKLAKKSLYDVIPPYDQAKALGKTHIDVDRIAAGLRCGIEGFLLMYARWKKLERDMYNERKERFDITEIPHVYDSCNEIAIKIYCHNCKFKDWMSISRLLSFWPLKLYPSLADSVIPNEYGINPKNTHEEAISVAELKSNQDHDSFSVKTEKEDTEAKSKLLNKNDEIRKSSTLNDISMDEDDDDDKETKYRLDPKYANAKSPERHVRTRLYFTSESRIHSLMNVIHYCNLDESLLDEESLVCYNALECLYKTKELHYMSYIVLRMFENIEVALEDPKRFRIELTFSHGDDLSPFEVVIP</sequence>
<evidence type="ECO:0000256" key="9">
    <source>
        <dbReference type="ARBA" id="ARBA00033696"/>
    </source>
</evidence>
<dbReference type="OMA" id="NPKNTHE"/>
<feature type="region of interest" description="Disordered" evidence="11">
    <location>
        <begin position="185"/>
        <end position="204"/>
    </location>
</feature>
<dbReference type="Proteomes" id="UP000008827">
    <property type="component" value="Chromosome 18"/>
</dbReference>
<comment type="catalytic activity">
    <reaction evidence="9">
        <text>5-diphospho-1D-myo-inositol 1,2,3,4,6-pentakisphosphate + ATP + H(+) = 1,5-bis(diphospho)-1D-myo-inositol 2,3,4,6-tetrakisphosphate + ADP</text>
        <dbReference type="Rhea" id="RHEA:10276"/>
        <dbReference type="ChEBI" id="CHEBI:15378"/>
        <dbReference type="ChEBI" id="CHEBI:30616"/>
        <dbReference type="ChEBI" id="CHEBI:58628"/>
        <dbReference type="ChEBI" id="CHEBI:77983"/>
        <dbReference type="ChEBI" id="CHEBI:456216"/>
        <dbReference type="EC" id="2.7.4.24"/>
    </reaction>
    <physiologicalReaction direction="left-to-right" evidence="9">
        <dbReference type="Rhea" id="RHEA:10277"/>
    </physiologicalReaction>
</comment>
<dbReference type="GO" id="GO:0005737">
    <property type="term" value="C:cytoplasm"/>
    <property type="evidence" value="ECO:0007669"/>
    <property type="project" value="UniProtKB-SubCell"/>
</dbReference>
<reference evidence="13" key="2">
    <citation type="submission" date="2018-02" db="UniProtKB">
        <authorList>
            <consortium name="EnsemblPlants"/>
        </authorList>
    </citation>
    <scope>IDENTIFICATION</scope>
    <source>
        <strain evidence="13">Williams 82</strain>
    </source>
</reference>
<dbReference type="PANTHER" id="PTHR12750">
    <property type="entry name" value="DIPHOSPHOINOSITOL PENTAKISPHOSPHATE KINASE"/>
    <property type="match status" value="1"/>
</dbReference>
<evidence type="ECO:0000313" key="12">
    <source>
        <dbReference type="EMBL" id="KRG99288.1"/>
    </source>
</evidence>
<dbReference type="AlphaFoldDB" id="A0A0R0F9U8"/>
<keyword evidence="8" id="KW-0067">ATP-binding</keyword>
<evidence type="ECO:0000313" key="13">
    <source>
        <dbReference type="EnsemblPlants" id="KRG99288"/>
    </source>
</evidence>
<protein>
    <recommendedName>
        <fullName evidence="3">diphosphoinositol-pentakisphosphate 1-kinase</fullName>
        <ecNumber evidence="3">2.7.4.24</ecNumber>
    </recommendedName>
</protein>
<name>A0A0R0F9U8_SOYBN</name>
<dbReference type="PANTHER" id="PTHR12750:SF9">
    <property type="entry name" value="INOSITOL HEXAKISPHOSPHATE AND DIPHOSPHOINOSITOL-PENTAKISPHOSPHATE KINASE"/>
    <property type="match status" value="1"/>
</dbReference>
<dbReference type="InParanoid" id="A0A0R0F9U8"/>
<comment type="subcellular location">
    <subcellularLocation>
        <location evidence="1">Cytoplasm</location>
    </subcellularLocation>
</comment>
<evidence type="ECO:0000256" key="2">
    <source>
        <dbReference type="ARBA" id="ARBA00005609"/>
    </source>
</evidence>
<evidence type="ECO:0000256" key="7">
    <source>
        <dbReference type="ARBA" id="ARBA00022777"/>
    </source>
</evidence>
<keyword evidence="5" id="KW-0808">Transferase</keyword>
<dbReference type="STRING" id="3847.A0A0R0F9U8"/>
<evidence type="ECO:0000256" key="6">
    <source>
        <dbReference type="ARBA" id="ARBA00022741"/>
    </source>
</evidence>
<dbReference type="GO" id="GO:0000828">
    <property type="term" value="F:inositol hexakisphosphate kinase activity"/>
    <property type="evidence" value="ECO:0007669"/>
    <property type="project" value="UniProtKB-ARBA"/>
</dbReference>
<dbReference type="InterPro" id="IPR029033">
    <property type="entry name" value="His_PPase_superfam"/>
</dbReference>
<dbReference type="InterPro" id="IPR000560">
    <property type="entry name" value="His_Pase_clade-2"/>
</dbReference>
<evidence type="ECO:0000256" key="1">
    <source>
        <dbReference type="ARBA" id="ARBA00004496"/>
    </source>
</evidence>
<dbReference type="Gramene" id="KRG99288">
    <property type="protein sequence ID" value="KRG99288"/>
    <property type="gene ID" value="GLYMA_18G134400"/>
</dbReference>
<dbReference type="InterPro" id="IPR037446">
    <property type="entry name" value="His_Pase_VIP1"/>
</dbReference>
<dbReference type="Pfam" id="PF00328">
    <property type="entry name" value="His_Phos_2"/>
    <property type="match status" value="1"/>
</dbReference>
<dbReference type="SUPFAM" id="SSF53254">
    <property type="entry name" value="Phosphoglycerate mutase-like"/>
    <property type="match status" value="1"/>
</dbReference>
<evidence type="ECO:0000256" key="10">
    <source>
        <dbReference type="ARBA" id="ARBA00034629"/>
    </source>
</evidence>
<evidence type="ECO:0000256" key="3">
    <source>
        <dbReference type="ARBA" id="ARBA00012893"/>
    </source>
</evidence>
<dbReference type="PaxDb" id="3847-GLYMA18G18180.1"/>
<evidence type="ECO:0000256" key="5">
    <source>
        <dbReference type="ARBA" id="ARBA00022679"/>
    </source>
</evidence>
<reference evidence="12 13" key="1">
    <citation type="journal article" date="2010" name="Nature">
        <title>Genome sequence of the palaeopolyploid soybean.</title>
        <authorList>
            <person name="Schmutz J."/>
            <person name="Cannon S.B."/>
            <person name="Schlueter J."/>
            <person name="Ma J."/>
            <person name="Mitros T."/>
            <person name="Nelson W."/>
            <person name="Hyten D.L."/>
            <person name="Song Q."/>
            <person name="Thelen J.J."/>
            <person name="Cheng J."/>
            <person name="Xu D."/>
            <person name="Hellsten U."/>
            <person name="May G.D."/>
            <person name="Yu Y."/>
            <person name="Sakurai T."/>
            <person name="Umezawa T."/>
            <person name="Bhattacharyya M.K."/>
            <person name="Sandhu D."/>
            <person name="Valliyodan B."/>
            <person name="Lindquist E."/>
            <person name="Peto M."/>
            <person name="Grant D."/>
            <person name="Shu S."/>
            <person name="Goodstein D."/>
            <person name="Barry K."/>
            <person name="Futrell-Griggs M."/>
            <person name="Abernathy B."/>
            <person name="Du J."/>
            <person name="Tian Z."/>
            <person name="Zhu L."/>
            <person name="Gill N."/>
            <person name="Joshi T."/>
            <person name="Libault M."/>
            <person name="Sethuraman A."/>
            <person name="Zhang X.-C."/>
            <person name="Shinozaki K."/>
            <person name="Nguyen H.T."/>
            <person name="Wing R.A."/>
            <person name="Cregan P."/>
            <person name="Specht J."/>
            <person name="Grimwood J."/>
            <person name="Rokhsar D."/>
            <person name="Stacey G."/>
            <person name="Shoemaker R.C."/>
            <person name="Jackson S.A."/>
        </authorList>
    </citation>
    <scope>NUCLEOTIDE SEQUENCE</scope>
    <source>
        <strain evidence="13">cv. Williams 82</strain>
        <tissue evidence="12">Callus</tissue>
    </source>
</reference>
<dbReference type="EMBL" id="CM000851">
    <property type="protein sequence ID" value="KRG99288.1"/>
    <property type="molecule type" value="Genomic_DNA"/>
</dbReference>
<keyword evidence="14" id="KW-1185">Reference proteome</keyword>
<keyword evidence="4" id="KW-0963">Cytoplasm</keyword>
<keyword evidence="7" id="KW-0418">Kinase</keyword>
<dbReference type="GO" id="GO:0000829">
    <property type="term" value="F:diphosphoinositol pentakisphosphate kinase activity"/>
    <property type="evidence" value="ECO:0007669"/>
    <property type="project" value="InterPro"/>
</dbReference>
<dbReference type="EC" id="2.7.4.24" evidence="3"/>
<dbReference type="GO" id="GO:0005524">
    <property type="term" value="F:ATP binding"/>
    <property type="evidence" value="ECO:0007669"/>
    <property type="project" value="UniProtKB-KW"/>
</dbReference>
<organism evidence="12">
    <name type="scientific">Glycine max</name>
    <name type="common">Soybean</name>
    <name type="synonym">Glycine hispida</name>
    <dbReference type="NCBI Taxonomy" id="3847"/>
    <lineage>
        <taxon>Eukaryota</taxon>
        <taxon>Viridiplantae</taxon>
        <taxon>Streptophyta</taxon>
        <taxon>Embryophyta</taxon>
        <taxon>Tracheophyta</taxon>
        <taxon>Spermatophyta</taxon>
        <taxon>Magnoliopsida</taxon>
        <taxon>eudicotyledons</taxon>
        <taxon>Gunneridae</taxon>
        <taxon>Pentapetalae</taxon>
        <taxon>rosids</taxon>
        <taxon>fabids</taxon>
        <taxon>Fabales</taxon>
        <taxon>Fabaceae</taxon>
        <taxon>Papilionoideae</taxon>
        <taxon>50 kb inversion clade</taxon>
        <taxon>NPAAA clade</taxon>
        <taxon>indigoferoid/millettioid clade</taxon>
        <taxon>Phaseoleae</taxon>
        <taxon>Glycine</taxon>
        <taxon>Glycine subgen. Soja</taxon>
    </lineage>
</organism>
<comment type="similarity">
    <text evidence="2">Belongs to the histidine acid phosphatase family. VIP1 subfamily.</text>
</comment>
<comment type="catalytic activity">
    <reaction evidence="10">
        <text>1D-myo-inositol hexakisphosphate + ATP = 1-diphospho-1D-myo-inositol 2,3,4,5,6-pentakisphosphate + ADP</text>
        <dbReference type="Rhea" id="RHEA:37459"/>
        <dbReference type="ChEBI" id="CHEBI:30616"/>
        <dbReference type="ChEBI" id="CHEBI:58130"/>
        <dbReference type="ChEBI" id="CHEBI:74946"/>
        <dbReference type="ChEBI" id="CHEBI:456216"/>
        <dbReference type="EC" id="2.7.4.24"/>
    </reaction>
    <physiologicalReaction direction="left-to-right" evidence="10">
        <dbReference type="Rhea" id="RHEA:37460"/>
    </physiologicalReaction>
</comment>
<evidence type="ECO:0000313" key="14">
    <source>
        <dbReference type="Proteomes" id="UP000008827"/>
    </source>
</evidence>
<accession>A0A0R0F9U8</accession>
<dbReference type="EnsemblPlants" id="KRG99288">
    <property type="protein sequence ID" value="KRG99288"/>
    <property type="gene ID" value="GLYMA_18G134400"/>
</dbReference>
<evidence type="ECO:0000256" key="11">
    <source>
        <dbReference type="SAM" id="MobiDB-lite"/>
    </source>
</evidence>
<evidence type="ECO:0000256" key="4">
    <source>
        <dbReference type="ARBA" id="ARBA00022490"/>
    </source>
</evidence>